<keyword evidence="7" id="KW-0560">Oxidoreductase</keyword>
<keyword evidence="8" id="KW-0186">Copper</keyword>
<evidence type="ECO:0000256" key="4">
    <source>
        <dbReference type="ARBA" id="ARBA00022723"/>
    </source>
</evidence>
<evidence type="ECO:0000313" key="18">
    <source>
        <dbReference type="EMBL" id="KAK0751239.1"/>
    </source>
</evidence>
<keyword evidence="10" id="KW-1015">Disulfide bond</keyword>
<name>A0AA40F528_9PEZI</name>
<evidence type="ECO:0000256" key="11">
    <source>
        <dbReference type="ARBA" id="ARBA00023277"/>
    </source>
</evidence>
<keyword evidence="9" id="KW-0503">Monooxygenase</keyword>
<evidence type="ECO:0000256" key="8">
    <source>
        <dbReference type="ARBA" id="ARBA00023008"/>
    </source>
</evidence>
<evidence type="ECO:0000256" key="9">
    <source>
        <dbReference type="ARBA" id="ARBA00023033"/>
    </source>
</evidence>
<dbReference type="CDD" id="cd21175">
    <property type="entry name" value="LPMO_AA9"/>
    <property type="match status" value="1"/>
</dbReference>
<organism evidence="18 19">
    <name type="scientific">Schizothecium vesticola</name>
    <dbReference type="NCBI Taxonomy" id="314040"/>
    <lineage>
        <taxon>Eukaryota</taxon>
        <taxon>Fungi</taxon>
        <taxon>Dikarya</taxon>
        <taxon>Ascomycota</taxon>
        <taxon>Pezizomycotina</taxon>
        <taxon>Sordariomycetes</taxon>
        <taxon>Sordariomycetidae</taxon>
        <taxon>Sordariales</taxon>
        <taxon>Schizotheciaceae</taxon>
        <taxon>Schizothecium</taxon>
    </lineage>
</organism>
<evidence type="ECO:0000256" key="2">
    <source>
        <dbReference type="ARBA" id="ARBA00004613"/>
    </source>
</evidence>
<evidence type="ECO:0000256" key="13">
    <source>
        <dbReference type="ARBA" id="ARBA00044502"/>
    </source>
</evidence>
<comment type="subcellular location">
    <subcellularLocation>
        <location evidence="2">Secreted</location>
    </subcellularLocation>
</comment>
<reference evidence="18" key="1">
    <citation type="submission" date="2023-06" db="EMBL/GenBank/DDBJ databases">
        <title>Genome-scale phylogeny and comparative genomics of the fungal order Sordariales.</title>
        <authorList>
            <consortium name="Lawrence Berkeley National Laboratory"/>
            <person name="Hensen N."/>
            <person name="Bonometti L."/>
            <person name="Westerberg I."/>
            <person name="Brannstrom I.O."/>
            <person name="Guillou S."/>
            <person name="Cros-Aarteil S."/>
            <person name="Calhoun S."/>
            <person name="Haridas S."/>
            <person name="Kuo A."/>
            <person name="Mondo S."/>
            <person name="Pangilinan J."/>
            <person name="Riley R."/>
            <person name="LaButti K."/>
            <person name="Andreopoulos B."/>
            <person name="Lipzen A."/>
            <person name="Chen C."/>
            <person name="Yanf M."/>
            <person name="Daum C."/>
            <person name="Ng V."/>
            <person name="Clum A."/>
            <person name="Steindorff A."/>
            <person name="Ohm R."/>
            <person name="Martin F."/>
            <person name="Silar P."/>
            <person name="Natvig D."/>
            <person name="Lalanne C."/>
            <person name="Gautier V."/>
            <person name="Ament-velasquez S.L."/>
            <person name="Kruys A."/>
            <person name="Hutchinson M.I."/>
            <person name="Powell A.J."/>
            <person name="Barry K."/>
            <person name="Miller A.N."/>
            <person name="Grigoriev I.V."/>
            <person name="Debuchy R."/>
            <person name="Gladieux P."/>
            <person name="Thoren M.H."/>
            <person name="Johannesson H."/>
        </authorList>
    </citation>
    <scope>NUCLEOTIDE SEQUENCE</scope>
    <source>
        <strain evidence="18">SMH3187-1</strain>
    </source>
</reference>
<evidence type="ECO:0000256" key="3">
    <source>
        <dbReference type="ARBA" id="ARBA00022525"/>
    </source>
</evidence>
<dbReference type="InterPro" id="IPR005103">
    <property type="entry name" value="AA9_LPMO"/>
</dbReference>
<evidence type="ECO:0000256" key="14">
    <source>
        <dbReference type="ARBA" id="ARBA00045077"/>
    </source>
</evidence>
<comment type="caution">
    <text evidence="18">The sequence shown here is derived from an EMBL/GenBank/DDBJ whole genome shotgun (WGS) entry which is preliminary data.</text>
</comment>
<dbReference type="InterPro" id="IPR049892">
    <property type="entry name" value="AA9"/>
</dbReference>
<keyword evidence="19" id="KW-1185">Reference proteome</keyword>
<dbReference type="Gene3D" id="2.70.50.70">
    <property type="match status" value="1"/>
</dbReference>
<feature type="signal peptide" evidence="16">
    <location>
        <begin position="1"/>
        <end position="20"/>
    </location>
</feature>
<keyword evidence="3" id="KW-0964">Secreted</keyword>
<dbReference type="Pfam" id="PF03443">
    <property type="entry name" value="AA9"/>
    <property type="match status" value="1"/>
</dbReference>
<dbReference type="PANTHER" id="PTHR33353">
    <property type="entry name" value="PUTATIVE (AFU_ORTHOLOGUE AFUA_1G12560)-RELATED"/>
    <property type="match status" value="1"/>
</dbReference>
<dbReference type="EC" id="1.14.99.56" evidence="15"/>
<keyword evidence="11" id="KW-0119">Carbohydrate metabolism</keyword>
<comment type="cofactor">
    <cofactor evidence="1">
        <name>Cu(2+)</name>
        <dbReference type="ChEBI" id="CHEBI:29036"/>
    </cofactor>
</comment>
<proteinExistence type="inferred from homology"/>
<evidence type="ECO:0000313" key="19">
    <source>
        <dbReference type="Proteomes" id="UP001172155"/>
    </source>
</evidence>
<keyword evidence="6" id="KW-0136">Cellulose degradation</keyword>
<protein>
    <recommendedName>
        <fullName evidence="15">lytic cellulose monooxygenase (C4-dehydrogenating)</fullName>
        <ecNumber evidence="15">1.14.99.56</ecNumber>
    </recommendedName>
</protein>
<dbReference type="GO" id="GO:0004497">
    <property type="term" value="F:monooxygenase activity"/>
    <property type="evidence" value="ECO:0007669"/>
    <property type="project" value="UniProtKB-KW"/>
</dbReference>
<keyword evidence="5 16" id="KW-0732">Signal</keyword>
<accession>A0AA40F528</accession>
<evidence type="ECO:0000256" key="12">
    <source>
        <dbReference type="ARBA" id="ARBA00023326"/>
    </source>
</evidence>
<dbReference type="GO" id="GO:0005576">
    <property type="term" value="C:extracellular region"/>
    <property type="evidence" value="ECO:0007669"/>
    <property type="project" value="UniProtKB-SubCell"/>
</dbReference>
<evidence type="ECO:0000256" key="10">
    <source>
        <dbReference type="ARBA" id="ARBA00023157"/>
    </source>
</evidence>
<feature type="domain" description="Auxiliary Activity family 9 catalytic" evidence="17">
    <location>
        <begin position="21"/>
        <end position="214"/>
    </location>
</feature>
<dbReference type="GO" id="GO:0046872">
    <property type="term" value="F:metal ion binding"/>
    <property type="evidence" value="ECO:0007669"/>
    <property type="project" value="UniProtKB-KW"/>
</dbReference>
<keyword evidence="12" id="KW-0624">Polysaccharide degradation</keyword>
<gene>
    <name evidence="18" type="ORF">B0T18DRAFT_319710</name>
</gene>
<dbReference type="Proteomes" id="UP001172155">
    <property type="component" value="Unassembled WGS sequence"/>
</dbReference>
<keyword evidence="4" id="KW-0479">Metal-binding</keyword>
<dbReference type="EMBL" id="JAUKUD010000002">
    <property type="protein sequence ID" value="KAK0751239.1"/>
    <property type="molecule type" value="Genomic_DNA"/>
</dbReference>
<sequence>MKGFCTVLAALSLGAAEVSAHYIFQQFSVGSKKFAVYEHLRKNTNMNSPVTSLSSNDLRCNAGGSSGANTVTVPISAGDPFTFITDQAVYHQGPISLYMSKAPGSANDYDGSGDWFKIQDFGPSFSGGQASWPMKQSYTYNIPKCIANGEYLLRIQSLGIHNPGSTPQFYISCAQVNVTGATGSKTPSPVVKIPGAFKATDPGYTANIYNNFNSYQVPGPAVFSC</sequence>
<comment type="similarity">
    <text evidence="13">Belongs to the polysaccharide monooxygenase AA9 family.</text>
</comment>
<dbReference type="PANTHER" id="PTHR33353:SF11">
    <property type="entry name" value="GLYCOSYLHYDROLASE FAMILY 61-7 PROTEIN"/>
    <property type="match status" value="1"/>
</dbReference>
<evidence type="ECO:0000256" key="6">
    <source>
        <dbReference type="ARBA" id="ARBA00023001"/>
    </source>
</evidence>
<evidence type="ECO:0000256" key="16">
    <source>
        <dbReference type="SAM" id="SignalP"/>
    </source>
</evidence>
<evidence type="ECO:0000256" key="5">
    <source>
        <dbReference type="ARBA" id="ARBA00022729"/>
    </source>
</evidence>
<evidence type="ECO:0000256" key="7">
    <source>
        <dbReference type="ARBA" id="ARBA00023002"/>
    </source>
</evidence>
<dbReference type="AlphaFoldDB" id="A0AA40F528"/>
<feature type="chain" id="PRO_5041464347" description="lytic cellulose monooxygenase (C4-dehydrogenating)" evidence="16">
    <location>
        <begin position="21"/>
        <end position="225"/>
    </location>
</feature>
<evidence type="ECO:0000256" key="1">
    <source>
        <dbReference type="ARBA" id="ARBA00001973"/>
    </source>
</evidence>
<dbReference type="GO" id="GO:0016787">
    <property type="term" value="F:hydrolase activity"/>
    <property type="evidence" value="ECO:0007669"/>
    <property type="project" value="UniProtKB-KW"/>
</dbReference>
<dbReference type="GO" id="GO:0030245">
    <property type="term" value="P:cellulose catabolic process"/>
    <property type="evidence" value="ECO:0007669"/>
    <property type="project" value="UniProtKB-KW"/>
</dbReference>
<comment type="catalytic activity">
    <reaction evidence="14">
        <text>[(1-&gt;4)-beta-D-glucosyl]n+m + reduced acceptor + O2 = 4-dehydro-beta-D-glucosyl-[(1-&gt;4)-beta-D-glucosyl]n-1 + [(1-&gt;4)-beta-D-glucosyl]m + acceptor + H2O.</text>
        <dbReference type="EC" id="1.14.99.56"/>
    </reaction>
</comment>
<keyword evidence="18" id="KW-0378">Hydrolase</keyword>
<evidence type="ECO:0000259" key="17">
    <source>
        <dbReference type="Pfam" id="PF03443"/>
    </source>
</evidence>
<evidence type="ECO:0000256" key="15">
    <source>
        <dbReference type="ARBA" id="ARBA00047174"/>
    </source>
</evidence>